<evidence type="ECO:0000259" key="2">
    <source>
        <dbReference type="Pfam" id="PF12892"/>
    </source>
</evidence>
<reference evidence="3 4" key="1">
    <citation type="submission" date="2019-08" db="EMBL/GenBank/DDBJ databases">
        <title>In-depth cultivation of the pig gut microbiome towards novel bacterial diversity and tailored functional studies.</title>
        <authorList>
            <person name="Wylensek D."/>
            <person name="Hitch T.C.A."/>
            <person name="Clavel T."/>
        </authorList>
    </citation>
    <scope>NUCLEOTIDE SEQUENCE [LARGE SCALE GENOMIC DNA]</scope>
    <source>
        <strain evidence="3 4">BL-389-WT-3D</strain>
    </source>
</reference>
<dbReference type="InterPro" id="IPR038174">
    <property type="entry name" value="Strep_pil_link_sf"/>
</dbReference>
<organism evidence="3 4">
    <name type="scientific">Clostridium scindens (strain JCM 10418 / VPI 12708)</name>
    <dbReference type="NCBI Taxonomy" id="29347"/>
    <lineage>
        <taxon>Bacteria</taxon>
        <taxon>Bacillati</taxon>
        <taxon>Bacillota</taxon>
        <taxon>Clostridia</taxon>
        <taxon>Lachnospirales</taxon>
        <taxon>Lachnospiraceae</taxon>
    </lineage>
</organism>
<keyword evidence="1" id="KW-1133">Transmembrane helix</keyword>
<evidence type="ECO:0000313" key="4">
    <source>
        <dbReference type="Proteomes" id="UP000462363"/>
    </source>
</evidence>
<dbReference type="Pfam" id="PF12892">
    <property type="entry name" value="FctA"/>
    <property type="match status" value="1"/>
</dbReference>
<name>A0A844F5N5_CLOSV</name>
<comment type="caution">
    <text evidence="3">The sequence shown here is derived from an EMBL/GenBank/DDBJ whole genome shotgun (WGS) entry which is preliminary data.</text>
</comment>
<keyword evidence="1" id="KW-0812">Transmembrane</keyword>
<accession>A0A844F5N5</accession>
<evidence type="ECO:0000256" key="1">
    <source>
        <dbReference type="SAM" id="Phobius"/>
    </source>
</evidence>
<feature type="transmembrane region" description="Helical" evidence="1">
    <location>
        <begin position="189"/>
        <end position="206"/>
    </location>
</feature>
<dbReference type="EMBL" id="VUMB01000010">
    <property type="protein sequence ID" value="MSS39936.1"/>
    <property type="molecule type" value="Genomic_DNA"/>
</dbReference>
<gene>
    <name evidence="3" type="ORF">FYJ37_06120</name>
</gene>
<sequence>MKERGRMSHRNRMWKEKIICGLLTVLLLFGVGSRVYAAGEDGVSVYLPISQTFDGNQTERVVYQLTALEANAPMPEGSADGSYTFAMTGTGNQEIGPMEYVHGGIYRYRVELKTAEEKENYIYDKTVYTVEVYVKNTDDGLRAEIIVLDEAGMKYSCIRFEHAYIAPAAPAPTPADTPRPVKTGDDTAILWYAAALILAFLTLVFIRRVRLNRTANDREK</sequence>
<proteinExistence type="predicted"/>
<evidence type="ECO:0000313" key="3">
    <source>
        <dbReference type="EMBL" id="MSS39936.1"/>
    </source>
</evidence>
<keyword evidence="1" id="KW-0472">Membrane</keyword>
<dbReference type="InterPro" id="IPR022464">
    <property type="entry name" value="Strep_pil_isopept_link"/>
</dbReference>
<dbReference type="NCBIfam" id="TIGR03786">
    <property type="entry name" value="strep_pil_rpt"/>
    <property type="match status" value="1"/>
</dbReference>
<protein>
    <recommendedName>
        <fullName evidence="2">Streptococcal pilin isopeptide linkage domain-containing protein</fullName>
    </recommendedName>
</protein>
<dbReference type="AlphaFoldDB" id="A0A844F5N5"/>
<feature type="domain" description="Streptococcal pilin isopeptide linkage" evidence="2">
    <location>
        <begin position="65"/>
        <end position="147"/>
    </location>
</feature>
<dbReference type="Proteomes" id="UP000462363">
    <property type="component" value="Unassembled WGS sequence"/>
</dbReference>
<dbReference type="Gene3D" id="2.60.40.3050">
    <property type="match status" value="1"/>
</dbReference>